<keyword evidence="7" id="KW-0539">Nucleus</keyword>
<sequence>MTDNNNTTTTSTSNTAEAAAAAGDINNNNNNNNDSTKQKQPINMIILGMAGSGKTTLLQRLRAHVYQNKIATYIINLDPAVAKLPYTANIDIRDTVNYKEVMKQYGLGPNGAIVTSLNLFSTKFDKVLEIVEKRAPQLEYIIMDTPGQIEVFTWSASGSIITELMASSFPTVLVYVIDTPRTIDPTTFMSNMLYACSIMYKSKLPMVVAFNKVDVTSHHFAEQWMSDFDSLQDALTGDQTYMSSLTRSMSLVLDEFYSTLKTVGVSAVDGTGISEFFEVVDKASEDYFKYYKTELETNKKEKEKETLEKQTRQWDKLKRDLDESKGSKVVYDFKKEKQQTKKSSPSNHEDGDYDYDQDDDDDQDDGYIHADDDQDDDDNQEEEMDKNEQQEYADLMNYLKKM</sequence>
<dbReference type="Proteomes" id="UP000007797">
    <property type="component" value="Unassembled WGS sequence"/>
</dbReference>
<comment type="subcellular location">
    <subcellularLocation>
        <location evidence="9">Cytoplasm</location>
    </subcellularLocation>
    <subcellularLocation>
        <location evidence="9">Nucleus</location>
    </subcellularLocation>
</comment>
<dbReference type="GO" id="GO:0005525">
    <property type="term" value="F:GTP binding"/>
    <property type="evidence" value="ECO:0007669"/>
    <property type="project" value="UniProtKB-KW"/>
</dbReference>
<dbReference type="PANTHER" id="PTHR21231">
    <property type="entry name" value="XPA-BINDING PROTEIN 1-RELATED"/>
    <property type="match status" value="1"/>
</dbReference>
<dbReference type="Pfam" id="PF03029">
    <property type="entry name" value="ATP_bind_1"/>
    <property type="match status" value="1"/>
</dbReference>
<dbReference type="KEGG" id="dfa:DFA_10615"/>
<comment type="function">
    <text evidence="8 9">Small GTPase required for proper nuclear import of RNA polymerase II (RNAPII). May act at an RNAP assembly step prior to nuclear import.</text>
</comment>
<accession>F4QAQ3</accession>
<evidence type="ECO:0000313" key="12">
    <source>
        <dbReference type="Proteomes" id="UP000007797"/>
    </source>
</evidence>
<evidence type="ECO:0000256" key="1">
    <source>
        <dbReference type="ARBA" id="ARBA00005290"/>
    </source>
</evidence>
<evidence type="ECO:0000256" key="3">
    <source>
        <dbReference type="ARBA" id="ARBA00022741"/>
    </source>
</evidence>
<proteinExistence type="inferred from homology"/>
<dbReference type="CDD" id="cd17870">
    <property type="entry name" value="GPN1"/>
    <property type="match status" value="1"/>
</dbReference>
<evidence type="ECO:0000256" key="8">
    <source>
        <dbReference type="ARBA" id="ARBA00055682"/>
    </source>
</evidence>
<evidence type="ECO:0000256" key="5">
    <source>
        <dbReference type="ARBA" id="ARBA00023054"/>
    </source>
</evidence>
<dbReference type="EC" id="3.6.5.-" evidence="9"/>
<comment type="similarity">
    <text evidence="1 9">Belongs to the GPN-loop GTPase family.</text>
</comment>
<dbReference type="STRING" id="1054147.F4QAQ3"/>
<dbReference type="FunFam" id="3.40.50.300:FF:000888">
    <property type="entry name" value="GPN-loop GTPase 1"/>
    <property type="match status" value="1"/>
</dbReference>
<evidence type="ECO:0000256" key="2">
    <source>
        <dbReference type="ARBA" id="ARBA00022490"/>
    </source>
</evidence>
<evidence type="ECO:0000256" key="4">
    <source>
        <dbReference type="ARBA" id="ARBA00022801"/>
    </source>
</evidence>
<evidence type="ECO:0000256" key="10">
    <source>
        <dbReference type="SAM" id="MobiDB-lite"/>
    </source>
</evidence>
<protein>
    <recommendedName>
        <fullName evidence="9">GPN-loop GTPase</fullName>
        <ecNumber evidence="9">3.6.5.-</ecNumber>
    </recommendedName>
</protein>
<dbReference type="SUPFAM" id="SSF52540">
    <property type="entry name" value="P-loop containing nucleoside triphosphate hydrolases"/>
    <property type="match status" value="1"/>
</dbReference>
<keyword evidence="3 9" id="KW-0547">Nucleotide-binding</keyword>
<dbReference type="GO" id="GO:0003924">
    <property type="term" value="F:GTPase activity"/>
    <property type="evidence" value="ECO:0007669"/>
    <property type="project" value="InterPro"/>
</dbReference>
<dbReference type="GeneID" id="14867068"/>
<dbReference type="InterPro" id="IPR030230">
    <property type="entry name" value="Gpn1/Npa3/XAB1"/>
</dbReference>
<dbReference type="GO" id="GO:0005737">
    <property type="term" value="C:cytoplasm"/>
    <property type="evidence" value="ECO:0007669"/>
    <property type="project" value="UniProtKB-SubCell"/>
</dbReference>
<keyword evidence="12" id="KW-1185">Reference proteome</keyword>
<reference evidence="12" key="1">
    <citation type="journal article" date="2011" name="Genome Res.">
        <title>Phylogeny-wide analysis of social amoeba genomes highlights ancient origins for complex intercellular communication.</title>
        <authorList>
            <person name="Heidel A.J."/>
            <person name="Lawal H.M."/>
            <person name="Felder M."/>
            <person name="Schilde C."/>
            <person name="Helps N.R."/>
            <person name="Tunggal B."/>
            <person name="Rivero F."/>
            <person name="John U."/>
            <person name="Schleicher M."/>
            <person name="Eichinger L."/>
            <person name="Platzer M."/>
            <person name="Noegel A.A."/>
            <person name="Schaap P."/>
            <person name="Gloeckner G."/>
        </authorList>
    </citation>
    <scope>NUCLEOTIDE SEQUENCE [LARGE SCALE GENOMIC DNA]</scope>
    <source>
        <strain evidence="12">SH3</strain>
    </source>
</reference>
<feature type="compositionally biased region" description="Acidic residues" evidence="10">
    <location>
        <begin position="351"/>
        <end position="365"/>
    </location>
</feature>
<name>F4QAQ3_CACFS</name>
<dbReference type="InterPro" id="IPR004130">
    <property type="entry name" value="Gpn"/>
</dbReference>
<dbReference type="RefSeq" id="XP_004354519.1">
    <property type="nucleotide sequence ID" value="XM_004354467.1"/>
</dbReference>
<evidence type="ECO:0000256" key="6">
    <source>
        <dbReference type="ARBA" id="ARBA00023134"/>
    </source>
</evidence>
<dbReference type="OMA" id="MIIVFNK"/>
<keyword evidence="2 9" id="KW-0963">Cytoplasm</keyword>
<dbReference type="GO" id="GO:0005634">
    <property type="term" value="C:nucleus"/>
    <property type="evidence" value="ECO:0007669"/>
    <property type="project" value="UniProtKB-SubCell"/>
</dbReference>
<dbReference type="OrthoDB" id="243313at2759"/>
<evidence type="ECO:0000256" key="9">
    <source>
        <dbReference type="RuleBase" id="RU365059"/>
    </source>
</evidence>
<dbReference type="InterPro" id="IPR027417">
    <property type="entry name" value="P-loop_NTPase"/>
</dbReference>
<dbReference type="PANTHER" id="PTHR21231:SF8">
    <property type="entry name" value="GPN-LOOP GTPASE 1"/>
    <property type="match status" value="1"/>
</dbReference>
<feature type="region of interest" description="Disordered" evidence="10">
    <location>
        <begin position="332"/>
        <end position="402"/>
    </location>
</feature>
<organism evidence="11 12">
    <name type="scientific">Cavenderia fasciculata</name>
    <name type="common">Slime mold</name>
    <name type="synonym">Dictyostelium fasciculatum</name>
    <dbReference type="NCBI Taxonomy" id="261658"/>
    <lineage>
        <taxon>Eukaryota</taxon>
        <taxon>Amoebozoa</taxon>
        <taxon>Evosea</taxon>
        <taxon>Eumycetozoa</taxon>
        <taxon>Dictyostelia</taxon>
        <taxon>Acytosteliales</taxon>
        <taxon>Cavenderiaceae</taxon>
        <taxon>Cavenderia</taxon>
    </lineage>
</organism>
<gene>
    <name evidence="11" type="primary">gpn1</name>
    <name evidence="11" type="ORF">DFA_10615</name>
</gene>
<comment type="subunit">
    <text evidence="9">Binds to RNA polymerase II.</text>
</comment>
<dbReference type="EMBL" id="GL883026">
    <property type="protein sequence ID" value="EGG15772.1"/>
    <property type="molecule type" value="Genomic_DNA"/>
</dbReference>
<keyword evidence="5" id="KW-0175">Coiled coil</keyword>
<evidence type="ECO:0000256" key="7">
    <source>
        <dbReference type="ARBA" id="ARBA00023242"/>
    </source>
</evidence>
<dbReference type="Gene3D" id="3.40.50.300">
    <property type="entry name" value="P-loop containing nucleotide triphosphate hydrolases"/>
    <property type="match status" value="1"/>
</dbReference>
<dbReference type="PRINTS" id="PR00449">
    <property type="entry name" value="RASTRNSFRMNG"/>
</dbReference>
<evidence type="ECO:0000313" key="11">
    <source>
        <dbReference type="EMBL" id="EGG15772.1"/>
    </source>
</evidence>
<keyword evidence="6 9" id="KW-0342">GTP-binding</keyword>
<dbReference type="AlphaFoldDB" id="F4QAQ3"/>
<feature type="compositionally biased region" description="Acidic residues" evidence="10">
    <location>
        <begin position="372"/>
        <end position="385"/>
    </location>
</feature>
<keyword evidence="4 9" id="KW-0378">Hydrolase</keyword>